<dbReference type="PANTHER" id="PTHR40446">
    <property type="entry name" value="N-ACETYLGLUCOSAMINE-1-PHOSPHODIESTER ALPHA-N-ACETYLGLUCOSAMINIDASE"/>
    <property type="match status" value="1"/>
</dbReference>
<dbReference type="eggNOG" id="COG4632">
    <property type="taxonomic scope" value="Bacteria"/>
</dbReference>
<sequence length="629" mass="71558">MVTVDGRHASFKGVDQEKLAKIMIELGAYEAMNLDGGGSTTMALAPLDKENIVIVNRPSDGSERAIINGIGVFNNAPKSSLKYIEISTSDTNIFVNASRKFYIKGYDKYYNPVEIDLDRARFSVEGIKGKFKDNILYTEECGIGTVKVRYKGKTDEIKINVINQPKDLVIKPEKFHIDFESKKQFEAVYGINDDGFKAKINPNDIEWKVVGNIGKIEDGVFYSNDNATSGAIIASMGNAIENTLVSVGHSTELIEGFESIKNLEFTSYPAEVSGSIERENKDKKGKYSLKLEYDFTQTDSTRAAYINFSSDGIKLNKKPDKLGMWVYGNESNHWLRGELVDNEGRLYRINFCNNVDWKGWKWVTANIPSDVKLPITLKKVYVVETNSLNKDMGYLLFDHLQTIYNTPIKNIDLPEETIITDRLQRHSEVKKNGYSFTITSGINELNNLLKYHISKRISNIISESDLGIVMNGMNFRFSTTIEKPLIEVKSGFTSFTHKDTLFIQLDNANNGIRATEPNQWLDLMNRLNNSTEKNIILLLPKPVFGKNGFTDKLEAELLHEILTDYKIKGKNIFVLYGGNKNKVDIKSGIRYIEFNNQQMNNNFDLFELNYIKFIVNEDEITYEFLPMFK</sequence>
<reference evidence="2 3" key="1">
    <citation type="journal article" date="2015" name="Geomicrobiol. J.">
        <title>Caldisalinibacter kiritimatiensis gen. nov., sp. nov., a moderately thermohalophilic thiosulfate-reducing bacterium from a hypersaline microbial mat.</title>
        <authorList>
            <person name="Ben Hania W."/>
            <person name="Joseph M."/>
            <person name="Fiebig A."/>
            <person name="Bunk B."/>
            <person name="Klenk H.-P."/>
            <person name="Fardeau M.-L."/>
            <person name="Spring S."/>
        </authorList>
    </citation>
    <scope>NUCLEOTIDE SEQUENCE [LARGE SCALE GENOMIC DNA]</scope>
    <source>
        <strain evidence="2 3">L21-TH-D2</strain>
    </source>
</reference>
<dbReference type="STRING" id="1304284.L21TH_2677"/>
<dbReference type="Pfam" id="PF09992">
    <property type="entry name" value="NAGPA"/>
    <property type="match status" value="1"/>
</dbReference>
<dbReference type="EMBL" id="ARZA01000282">
    <property type="protein sequence ID" value="EOC99293.1"/>
    <property type="molecule type" value="Genomic_DNA"/>
</dbReference>
<dbReference type="InterPro" id="IPR018711">
    <property type="entry name" value="NAGPA"/>
</dbReference>
<comment type="caution">
    <text evidence="2">The sequence shown here is derived from an EMBL/GenBank/DDBJ whole genome shotgun (WGS) entry which is preliminary data.</text>
</comment>
<feature type="domain" description="Phosphodiester glycosidase" evidence="1">
    <location>
        <begin position="1"/>
        <end position="73"/>
    </location>
</feature>
<evidence type="ECO:0000313" key="3">
    <source>
        <dbReference type="Proteomes" id="UP000013378"/>
    </source>
</evidence>
<protein>
    <recommendedName>
        <fullName evidence="1">Phosphodiester glycosidase domain-containing protein</fullName>
    </recommendedName>
</protein>
<proteinExistence type="predicted"/>
<accession>R1CRF7</accession>
<gene>
    <name evidence="2" type="ORF">L21TH_2677</name>
</gene>
<organism evidence="2 3">
    <name type="scientific">Caldisalinibacter kiritimatiensis</name>
    <dbReference type="NCBI Taxonomy" id="1304284"/>
    <lineage>
        <taxon>Bacteria</taxon>
        <taxon>Bacillati</taxon>
        <taxon>Bacillota</taxon>
        <taxon>Tissierellia</taxon>
        <taxon>Tissierellales</taxon>
        <taxon>Thermohalobacteraceae</taxon>
        <taxon>Caldisalinibacter</taxon>
    </lineage>
</organism>
<dbReference type="AlphaFoldDB" id="R1CRF7"/>
<evidence type="ECO:0000313" key="2">
    <source>
        <dbReference type="EMBL" id="EOC99293.1"/>
    </source>
</evidence>
<evidence type="ECO:0000259" key="1">
    <source>
        <dbReference type="Pfam" id="PF09992"/>
    </source>
</evidence>
<keyword evidence="3" id="KW-1185">Reference proteome</keyword>
<dbReference type="PANTHER" id="PTHR40446:SF2">
    <property type="entry name" value="N-ACETYLGLUCOSAMINE-1-PHOSPHODIESTER ALPHA-N-ACETYLGLUCOSAMINIDASE"/>
    <property type="match status" value="1"/>
</dbReference>
<name>R1CRF7_9FIRM</name>
<dbReference type="Gene3D" id="2.60.120.430">
    <property type="entry name" value="Galactose-binding lectin"/>
    <property type="match status" value="1"/>
</dbReference>
<dbReference type="Proteomes" id="UP000013378">
    <property type="component" value="Unassembled WGS sequence"/>
</dbReference>